<dbReference type="InterPro" id="IPR004619">
    <property type="entry name" value="Type_III_PanK"/>
</dbReference>
<dbReference type="Proteomes" id="UP000199602">
    <property type="component" value="Unassembled WGS sequence"/>
</dbReference>
<dbReference type="GO" id="GO:0015937">
    <property type="term" value="P:coenzyme A biosynthetic process"/>
    <property type="evidence" value="ECO:0007669"/>
    <property type="project" value="UniProtKB-UniRule"/>
</dbReference>
<dbReference type="RefSeq" id="WP_092065729.1">
    <property type="nucleotide sequence ID" value="NZ_FNIN01000009.1"/>
</dbReference>
<dbReference type="GO" id="GO:0005524">
    <property type="term" value="F:ATP binding"/>
    <property type="evidence" value="ECO:0007669"/>
    <property type="project" value="UniProtKB-UniRule"/>
</dbReference>
<dbReference type="GO" id="GO:0004594">
    <property type="term" value="F:pantothenate kinase activity"/>
    <property type="evidence" value="ECO:0007669"/>
    <property type="project" value="UniProtKB-UniRule"/>
</dbReference>
<feature type="binding site" evidence="16">
    <location>
        <position position="100"/>
    </location>
    <ligand>
        <name>substrate</name>
    </ligand>
</feature>
<comment type="catalytic activity">
    <reaction evidence="1 16">
        <text>(R)-pantothenate + ATP = (R)-4'-phosphopantothenate + ADP + H(+)</text>
        <dbReference type="Rhea" id="RHEA:16373"/>
        <dbReference type="ChEBI" id="CHEBI:10986"/>
        <dbReference type="ChEBI" id="CHEBI:15378"/>
        <dbReference type="ChEBI" id="CHEBI:29032"/>
        <dbReference type="ChEBI" id="CHEBI:30616"/>
        <dbReference type="ChEBI" id="CHEBI:456216"/>
        <dbReference type="EC" id="2.7.1.33"/>
    </reaction>
</comment>
<feature type="binding site" evidence="16">
    <location>
        <position position="131"/>
    </location>
    <ligand>
        <name>K(+)</name>
        <dbReference type="ChEBI" id="CHEBI:29103"/>
    </ligand>
</feature>
<dbReference type="CDD" id="cd24015">
    <property type="entry name" value="ASKHA_NBD_PanK-III"/>
    <property type="match status" value="1"/>
</dbReference>
<dbReference type="HAMAP" id="MF_01274">
    <property type="entry name" value="Pantothen_kinase_3"/>
    <property type="match status" value="1"/>
</dbReference>
<dbReference type="PANTHER" id="PTHR34265:SF1">
    <property type="entry name" value="TYPE III PANTOTHENATE KINASE"/>
    <property type="match status" value="1"/>
</dbReference>
<name>A0A1H0ER27_9BACT</name>
<dbReference type="NCBIfam" id="TIGR00671">
    <property type="entry name" value="baf"/>
    <property type="match status" value="1"/>
</dbReference>
<evidence type="ECO:0000256" key="1">
    <source>
        <dbReference type="ARBA" id="ARBA00001206"/>
    </source>
</evidence>
<evidence type="ECO:0000256" key="6">
    <source>
        <dbReference type="ARBA" id="ARBA00012102"/>
    </source>
</evidence>
<evidence type="ECO:0000256" key="16">
    <source>
        <dbReference type="HAMAP-Rule" id="MF_01274"/>
    </source>
</evidence>
<dbReference type="UniPathway" id="UPA00241">
    <property type="reaction ID" value="UER00352"/>
</dbReference>
<dbReference type="AlphaFoldDB" id="A0A1H0ER27"/>
<dbReference type="Gene3D" id="3.30.420.40">
    <property type="match status" value="2"/>
</dbReference>
<evidence type="ECO:0000256" key="14">
    <source>
        <dbReference type="ARBA" id="ARBA00038036"/>
    </source>
</evidence>
<dbReference type="GO" id="GO:0046872">
    <property type="term" value="F:metal ion binding"/>
    <property type="evidence" value="ECO:0007669"/>
    <property type="project" value="UniProtKB-KW"/>
</dbReference>
<keyword evidence="11 16" id="KW-0067">ATP-binding</keyword>
<dbReference type="EMBL" id="FNIN01000009">
    <property type="protein sequence ID" value="SDN84801.1"/>
    <property type="molecule type" value="Genomic_DNA"/>
</dbReference>
<evidence type="ECO:0000313" key="17">
    <source>
        <dbReference type="EMBL" id="SDN84801.1"/>
    </source>
</evidence>
<comment type="cofactor">
    <cofactor evidence="2">
        <name>K(+)</name>
        <dbReference type="ChEBI" id="CHEBI:29103"/>
    </cofactor>
</comment>
<dbReference type="STRING" id="206665.SAMN04488516_10911"/>
<protein>
    <recommendedName>
        <fullName evidence="15 16">Type III pantothenate kinase</fullName>
        <ecNumber evidence="6 16">2.7.1.33</ecNumber>
    </recommendedName>
    <alternativeName>
        <fullName evidence="16">PanK-III</fullName>
    </alternativeName>
    <alternativeName>
        <fullName evidence="16">Pantothenic acid kinase</fullName>
    </alternativeName>
</protein>
<evidence type="ECO:0000256" key="7">
    <source>
        <dbReference type="ARBA" id="ARBA00022490"/>
    </source>
</evidence>
<evidence type="ECO:0000313" key="18">
    <source>
        <dbReference type="Proteomes" id="UP000199602"/>
    </source>
</evidence>
<keyword evidence="18" id="KW-1185">Reference proteome</keyword>
<evidence type="ECO:0000256" key="13">
    <source>
        <dbReference type="ARBA" id="ARBA00022993"/>
    </source>
</evidence>
<evidence type="ECO:0000256" key="11">
    <source>
        <dbReference type="ARBA" id="ARBA00022840"/>
    </source>
</evidence>
<dbReference type="OrthoDB" id="9804707at2"/>
<comment type="subcellular location">
    <subcellularLocation>
        <location evidence="3 16">Cytoplasm</location>
    </subcellularLocation>
</comment>
<proteinExistence type="inferred from homology"/>
<feature type="binding site" evidence="16">
    <location>
        <position position="187"/>
    </location>
    <ligand>
        <name>substrate</name>
    </ligand>
</feature>
<evidence type="ECO:0000256" key="3">
    <source>
        <dbReference type="ARBA" id="ARBA00004496"/>
    </source>
</evidence>
<comment type="function">
    <text evidence="16">Catalyzes the phosphorylation of pantothenate (Pan), the first step in CoA biosynthesis.</text>
</comment>
<comment type="pathway">
    <text evidence="4 16">Cofactor biosynthesis; coenzyme A biosynthesis; CoA from (R)-pantothenate: step 1/5.</text>
</comment>
<organism evidence="17 18">
    <name type="scientific">Desulfonauticus submarinus</name>
    <dbReference type="NCBI Taxonomy" id="206665"/>
    <lineage>
        <taxon>Bacteria</taxon>
        <taxon>Pseudomonadati</taxon>
        <taxon>Thermodesulfobacteriota</taxon>
        <taxon>Desulfovibrionia</taxon>
        <taxon>Desulfovibrionales</taxon>
        <taxon>Desulfonauticaceae</taxon>
        <taxon>Desulfonauticus</taxon>
    </lineage>
</organism>
<evidence type="ECO:0000256" key="9">
    <source>
        <dbReference type="ARBA" id="ARBA00022741"/>
    </source>
</evidence>
<keyword evidence="10 16" id="KW-0418">Kinase</keyword>
<feature type="binding site" evidence="16">
    <location>
        <position position="134"/>
    </location>
    <ligand>
        <name>ATP</name>
        <dbReference type="ChEBI" id="CHEBI:30616"/>
    </ligand>
</feature>
<comment type="cofactor">
    <cofactor evidence="16">
        <name>NH4(+)</name>
        <dbReference type="ChEBI" id="CHEBI:28938"/>
    </cofactor>
    <cofactor evidence="16">
        <name>K(+)</name>
        <dbReference type="ChEBI" id="CHEBI:29103"/>
    </cofactor>
    <text evidence="16">A monovalent cation. Ammonium or potassium.</text>
</comment>
<keyword evidence="9 16" id="KW-0547">Nucleotide-binding</keyword>
<dbReference type="Pfam" id="PF03309">
    <property type="entry name" value="Pan_kinase"/>
    <property type="match status" value="1"/>
</dbReference>
<dbReference type="GO" id="GO:0005737">
    <property type="term" value="C:cytoplasm"/>
    <property type="evidence" value="ECO:0007669"/>
    <property type="project" value="UniProtKB-SubCell"/>
</dbReference>
<evidence type="ECO:0000256" key="4">
    <source>
        <dbReference type="ARBA" id="ARBA00005225"/>
    </source>
</evidence>
<keyword evidence="12 16" id="KW-0630">Potassium</keyword>
<dbReference type="EC" id="2.7.1.33" evidence="6 16"/>
<reference evidence="17 18" key="1">
    <citation type="submission" date="2016-10" db="EMBL/GenBank/DDBJ databases">
        <authorList>
            <person name="de Groot N.N."/>
        </authorList>
    </citation>
    <scope>NUCLEOTIDE SEQUENCE [LARGE SCALE GENOMIC DNA]</scope>
    <source>
        <strain evidence="17 18">DSM 15269</strain>
    </source>
</reference>
<evidence type="ECO:0000256" key="2">
    <source>
        <dbReference type="ARBA" id="ARBA00001958"/>
    </source>
</evidence>
<sequence length="263" mass="28564">MTFLLIDVGNTNIKFGIGDEKKVVQAFVLPTNLEETADSLGLKIHSLINYACAGKKIIAWVVCSVVPLLNSVLEEASYIYGKCPLYFVPRDIFLDIENHYKQPQEVGADRLIGAYAARKLFSKPSSLIIIDFGTATTFDCVENNAYLGGLICPGIRSSLKALSTQTAKLPQISLDISKDNLEIGRSTKHSLNQGMLFGFASMVDGLVGRLKEILKPETKVVATGGLASLLATVSKSIDLVYPELILEGLRLSFLNHKEKGAGK</sequence>
<feature type="active site" description="Proton acceptor" evidence="16">
    <location>
        <position position="109"/>
    </location>
</feature>
<dbReference type="SUPFAM" id="SSF53067">
    <property type="entry name" value="Actin-like ATPase domain"/>
    <property type="match status" value="2"/>
</dbReference>
<accession>A0A1H0ER27</accession>
<evidence type="ECO:0000256" key="15">
    <source>
        <dbReference type="ARBA" id="ARBA00040883"/>
    </source>
</evidence>
<gene>
    <name evidence="16" type="primary">coaX</name>
    <name evidence="17" type="ORF">SAMN04488516_10911</name>
</gene>
<comment type="similarity">
    <text evidence="14 16">Belongs to the type III pantothenate kinase family.</text>
</comment>
<keyword evidence="7 16" id="KW-0963">Cytoplasm</keyword>
<dbReference type="InterPro" id="IPR043129">
    <property type="entry name" value="ATPase_NBD"/>
</dbReference>
<keyword evidence="13 16" id="KW-0173">Coenzyme A biosynthesis</keyword>
<dbReference type="PANTHER" id="PTHR34265">
    <property type="entry name" value="TYPE III PANTOTHENATE KINASE"/>
    <property type="match status" value="1"/>
</dbReference>
<dbReference type="NCBIfam" id="NF009855">
    <property type="entry name" value="PRK13321.1"/>
    <property type="match status" value="1"/>
</dbReference>
<feature type="binding site" evidence="16">
    <location>
        <begin position="107"/>
        <end position="110"/>
    </location>
    <ligand>
        <name>substrate</name>
    </ligand>
</feature>
<evidence type="ECO:0000256" key="8">
    <source>
        <dbReference type="ARBA" id="ARBA00022679"/>
    </source>
</evidence>
<comment type="subunit">
    <text evidence="5 16">Homodimer.</text>
</comment>
<evidence type="ECO:0000256" key="12">
    <source>
        <dbReference type="ARBA" id="ARBA00022958"/>
    </source>
</evidence>
<feature type="binding site" evidence="16">
    <location>
        <begin position="7"/>
        <end position="14"/>
    </location>
    <ligand>
        <name>ATP</name>
        <dbReference type="ChEBI" id="CHEBI:30616"/>
    </ligand>
</feature>
<keyword evidence="8 16" id="KW-0808">Transferase</keyword>
<keyword evidence="16" id="KW-0479">Metal-binding</keyword>
<evidence type="ECO:0000256" key="10">
    <source>
        <dbReference type="ARBA" id="ARBA00022777"/>
    </source>
</evidence>
<evidence type="ECO:0000256" key="5">
    <source>
        <dbReference type="ARBA" id="ARBA00011738"/>
    </source>
</evidence>